<evidence type="ECO:0000259" key="1">
    <source>
        <dbReference type="SMART" id="SM00382"/>
    </source>
</evidence>
<evidence type="ECO:0000313" key="2">
    <source>
        <dbReference type="EMBL" id="KAL2819019.1"/>
    </source>
</evidence>
<protein>
    <submittedName>
        <fullName evidence="2">P-loop containing nucleoside triphosphate hydrolase protein</fullName>
    </submittedName>
</protein>
<dbReference type="PANTHER" id="PTHR46411:SF2">
    <property type="entry name" value="AAA+ ATPASE DOMAIN-CONTAINING PROTEIN"/>
    <property type="match status" value="1"/>
</dbReference>
<dbReference type="EMBL" id="JBFXLS010000080">
    <property type="protein sequence ID" value="KAL2819019.1"/>
    <property type="molecule type" value="Genomic_DNA"/>
</dbReference>
<dbReference type="InterPro" id="IPR003593">
    <property type="entry name" value="AAA+_ATPase"/>
</dbReference>
<dbReference type="SUPFAM" id="SSF52540">
    <property type="entry name" value="P-loop containing nucleoside triphosphate hydrolases"/>
    <property type="match status" value="1"/>
</dbReference>
<dbReference type="Pfam" id="PF00004">
    <property type="entry name" value="AAA"/>
    <property type="match status" value="1"/>
</dbReference>
<keyword evidence="3" id="KW-1185">Reference proteome</keyword>
<dbReference type="InterPro" id="IPR003959">
    <property type="entry name" value="ATPase_AAA_core"/>
</dbReference>
<sequence length="234" mass="26494">MKPYRNPNYIPPDPTSILLHGGPGVGKTTTARYLAEHTRRPLLSISSAAIIKNDGEAEGTFKQILNQAIQWKAIVLLENVELIFSENSNRRDPNAILFITALETHRGLMFLTTDRIGMMDSSLISRISIPLEIPPLCDAAKMMILTNHVEDHAWELGGEALRVEEHWHELDAERLNGSDIHNAFNTALKMTMAAGPWWDCLKMSLQLQIERQKCLQEVRGDEANLAFSSRWRRN</sequence>
<reference evidence="2 3" key="1">
    <citation type="submission" date="2024-07" db="EMBL/GenBank/DDBJ databases">
        <title>Section-level genome sequencing and comparative genomics of Aspergillus sections Usti and Cavernicolus.</title>
        <authorList>
            <consortium name="Lawrence Berkeley National Laboratory"/>
            <person name="Nybo J.L."/>
            <person name="Vesth T.C."/>
            <person name="Theobald S."/>
            <person name="Frisvad J.C."/>
            <person name="Larsen T.O."/>
            <person name="Kjaerboelling I."/>
            <person name="Rothschild-Mancinelli K."/>
            <person name="Lyhne E.K."/>
            <person name="Kogle M.E."/>
            <person name="Barry K."/>
            <person name="Clum A."/>
            <person name="Na H."/>
            <person name="Ledsgaard L."/>
            <person name="Lin J."/>
            <person name="Lipzen A."/>
            <person name="Kuo A."/>
            <person name="Riley R."/>
            <person name="Mondo S."/>
            <person name="LaButti K."/>
            <person name="Haridas S."/>
            <person name="Pangalinan J."/>
            <person name="Salamov A.A."/>
            <person name="Simmons B.A."/>
            <person name="Magnuson J.K."/>
            <person name="Chen J."/>
            <person name="Drula E."/>
            <person name="Henrissat B."/>
            <person name="Wiebenga A."/>
            <person name="Lubbers R.J."/>
            <person name="Gomes A.C."/>
            <person name="Makela M.R."/>
            <person name="Stajich J."/>
            <person name="Grigoriev I.V."/>
            <person name="Mortensen U.H."/>
            <person name="De vries R.P."/>
            <person name="Baker S.E."/>
            <person name="Andersen M.R."/>
        </authorList>
    </citation>
    <scope>NUCLEOTIDE SEQUENCE [LARGE SCALE GENOMIC DNA]</scope>
    <source>
        <strain evidence="2 3">CBS 600.67</strain>
    </source>
</reference>
<keyword evidence="2" id="KW-0378">Hydrolase</keyword>
<gene>
    <name evidence="2" type="ORF">BDW59DRAFT_126365</name>
</gene>
<name>A0ABR4HU71_9EURO</name>
<organism evidence="2 3">
    <name type="scientific">Aspergillus cavernicola</name>
    <dbReference type="NCBI Taxonomy" id="176166"/>
    <lineage>
        <taxon>Eukaryota</taxon>
        <taxon>Fungi</taxon>
        <taxon>Dikarya</taxon>
        <taxon>Ascomycota</taxon>
        <taxon>Pezizomycotina</taxon>
        <taxon>Eurotiomycetes</taxon>
        <taxon>Eurotiomycetidae</taxon>
        <taxon>Eurotiales</taxon>
        <taxon>Aspergillaceae</taxon>
        <taxon>Aspergillus</taxon>
        <taxon>Aspergillus subgen. Nidulantes</taxon>
    </lineage>
</organism>
<dbReference type="Gene3D" id="3.40.50.300">
    <property type="entry name" value="P-loop containing nucleotide triphosphate hydrolases"/>
    <property type="match status" value="1"/>
</dbReference>
<comment type="caution">
    <text evidence="2">The sequence shown here is derived from an EMBL/GenBank/DDBJ whole genome shotgun (WGS) entry which is preliminary data.</text>
</comment>
<accession>A0ABR4HU71</accession>
<dbReference type="SMART" id="SM00382">
    <property type="entry name" value="AAA"/>
    <property type="match status" value="1"/>
</dbReference>
<dbReference type="PANTHER" id="PTHR46411">
    <property type="entry name" value="FAMILY ATPASE, PUTATIVE-RELATED"/>
    <property type="match status" value="1"/>
</dbReference>
<dbReference type="Proteomes" id="UP001610335">
    <property type="component" value="Unassembled WGS sequence"/>
</dbReference>
<evidence type="ECO:0000313" key="3">
    <source>
        <dbReference type="Proteomes" id="UP001610335"/>
    </source>
</evidence>
<proteinExistence type="predicted"/>
<dbReference type="InterPro" id="IPR027417">
    <property type="entry name" value="P-loop_NTPase"/>
</dbReference>
<dbReference type="GO" id="GO:0016787">
    <property type="term" value="F:hydrolase activity"/>
    <property type="evidence" value="ECO:0007669"/>
    <property type="project" value="UniProtKB-KW"/>
</dbReference>
<feature type="domain" description="AAA+ ATPase" evidence="1">
    <location>
        <begin position="13"/>
        <end position="123"/>
    </location>
</feature>